<name>A0A949TK18_9CLOT</name>
<dbReference type="RefSeq" id="WP_218321335.1">
    <property type="nucleotide sequence ID" value="NZ_JAEEGC010000072.1"/>
</dbReference>
<feature type="transmembrane region" description="Helical" evidence="1">
    <location>
        <begin position="12"/>
        <end position="30"/>
    </location>
</feature>
<evidence type="ECO:0008006" key="4">
    <source>
        <dbReference type="Google" id="ProtNLM"/>
    </source>
</evidence>
<comment type="caution">
    <text evidence="2">The sequence shown here is derived from an EMBL/GenBank/DDBJ whole genome shotgun (WGS) entry which is preliminary data.</text>
</comment>
<organism evidence="2 3">
    <name type="scientific">Clostridium thailandense</name>
    <dbReference type="NCBI Taxonomy" id="2794346"/>
    <lineage>
        <taxon>Bacteria</taxon>
        <taxon>Bacillati</taxon>
        <taxon>Bacillota</taxon>
        <taxon>Clostridia</taxon>
        <taxon>Eubacteriales</taxon>
        <taxon>Clostridiaceae</taxon>
        <taxon>Clostridium</taxon>
    </lineage>
</organism>
<keyword evidence="1" id="KW-1133">Transmembrane helix</keyword>
<sequence>MFDRYEVRYKIALTWILAFVVMWMVFQRILPLNSMKNQLNTIEESIEMNNWTQASEYTAKLKDNFMKNRMFIQMNNATEALTVFEHTIGQLEITVKYKQDSALEYIGALRETINLVIKPFSGP</sequence>
<protein>
    <recommendedName>
        <fullName evidence="4">DUF4363 family protein</fullName>
    </recommendedName>
</protein>
<dbReference type="EMBL" id="JAEEGC010000072">
    <property type="protein sequence ID" value="MBV7274269.1"/>
    <property type="molecule type" value="Genomic_DNA"/>
</dbReference>
<gene>
    <name evidence="2" type="ORF">I6U48_15295</name>
</gene>
<keyword evidence="3" id="KW-1185">Reference proteome</keyword>
<dbReference type="Proteomes" id="UP000694308">
    <property type="component" value="Unassembled WGS sequence"/>
</dbReference>
<keyword evidence="1" id="KW-0472">Membrane</keyword>
<dbReference type="AlphaFoldDB" id="A0A949TK18"/>
<dbReference type="Pfam" id="PF14276">
    <property type="entry name" value="DUF4363"/>
    <property type="match status" value="1"/>
</dbReference>
<evidence type="ECO:0000256" key="1">
    <source>
        <dbReference type="SAM" id="Phobius"/>
    </source>
</evidence>
<accession>A0A949TK18</accession>
<proteinExistence type="predicted"/>
<reference evidence="2" key="1">
    <citation type="submission" date="2020-12" db="EMBL/GenBank/DDBJ databases">
        <title>Clostridium thailandense sp. nov., a novel acetogenic bacterium isolated from peat land soil in Thailand.</title>
        <authorList>
            <person name="Chaikitkaew S."/>
            <person name="Birkeland N.K."/>
        </authorList>
    </citation>
    <scope>NUCLEOTIDE SEQUENCE</scope>
    <source>
        <strain evidence="2">PL3</strain>
    </source>
</reference>
<keyword evidence="1" id="KW-0812">Transmembrane</keyword>
<evidence type="ECO:0000313" key="2">
    <source>
        <dbReference type="EMBL" id="MBV7274269.1"/>
    </source>
</evidence>
<evidence type="ECO:0000313" key="3">
    <source>
        <dbReference type="Proteomes" id="UP000694308"/>
    </source>
</evidence>
<dbReference type="InterPro" id="IPR025373">
    <property type="entry name" value="DUF4363"/>
</dbReference>